<protein>
    <submittedName>
        <fullName evidence="1">Uncharacterized protein</fullName>
    </submittedName>
</protein>
<accession>E0XU18</accession>
<reference evidence="1" key="1">
    <citation type="journal article" date="2011" name="Environ. Microbiol.">
        <title>Time-series analyses of Monterey Bay coastal microbial picoplankton using a 'genome proxy' microarray.</title>
        <authorList>
            <person name="Rich V.I."/>
            <person name="Pham V.D."/>
            <person name="Eppley J."/>
            <person name="Shi Y."/>
            <person name="DeLong E.F."/>
        </authorList>
    </citation>
    <scope>NUCLEOTIDE SEQUENCE</scope>
</reference>
<name>E0XU18_9BACT</name>
<dbReference type="EMBL" id="GU474877">
    <property type="protein sequence ID" value="ADI17909.1"/>
    <property type="molecule type" value="Genomic_DNA"/>
</dbReference>
<organism evidence="1">
    <name type="scientific">uncultured Desulfobacterales bacterium HF0200_07G10</name>
    <dbReference type="NCBI Taxonomy" id="710741"/>
    <lineage>
        <taxon>Bacteria</taxon>
        <taxon>Pseudomonadati</taxon>
        <taxon>Thermodesulfobacteriota</taxon>
        <taxon>Desulfobacteria</taxon>
        <taxon>Desulfobacterales</taxon>
        <taxon>environmental samples</taxon>
    </lineage>
</organism>
<evidence type="ECO:0000313" key="1">
    <source>
        <dbReference type="EMBL" id="ADI17909.1"/>
    </source>
</evidence>
<dbReference type="AlphaFoldDB" id="E0XU18"/>
<proteinExistence type="predicted"/>
<sequence length="213" mass="24730">MTKSNSEVGSLAYSEDWCLKDLEMINHVEVFQNKPAILKKVETRLNKLKEAMAAELVSCASQLPPNTDIEKGQIARGENNNGFPFLSLDIPQNFSKTEMYTYRTLFWWGHYLGFSLILKGEKLKTYFERLSQNCNKASFLDVYLSMAPTPWEWHQNEKLFTPVSQKVWADKPNLLNHMKIMRFHPIADKAFKKLDWTEAGIKFWRDMAPVCLG</sequence>